<dbReference type="RefSeq" id="WP_017141038.1">
    <property type="nucleotide sequence ID" value="NZ_JBJHQZ010000001.1"/>
</dbReference>
<protein>
    <submittedName>
        <fullName evidence="3">Glycoside hydrolase family 65 protein</fullName>
    </submittedName>
</protein>
<dbReference type="GO" id="GO:0005975">
    <property type="term" value="P:carbohydrate metabolic process"/>
    <property type="evidence" value="ECO:0007669"/>
    <property type="project" value="InterPro"/>
</dbReference>
<feature type="domain" description="Glycoside hydrolase family 65 central catalytic" evidence="2">
    <location>
        <begin position="300"/>
        <end position="523"/>
    </location>
</feature>
<dbReference type="Gene3D" id="1.50.10.10">
    <property type="match status" value="1"/>
</dbReference>
<dbReference type="InterPro" id="IPR005195">
    <property type="entry name" value="Glyco_hydro_65_M"/>
</dbReference>
<dbReference type="InterPro" id="IPR012341">
    <property type="entry name" value="6hp_glycosidase-like_sf"/>
</dbReference>
<dbReference type="AlphaFoldDB" id="A0A414MKQ6"/>
<proteinExistence type="predicted"/>
<evidence type="ECO:0000259" key="2">
    <source>
        <dbReference type="Pfam" id="PF03632"/>
    </source>
</evidence>
<dbReference type="GO" id="GO:0004553">
    <property type="term" value="F:hydrolase activity, hydrolyzing O-glycosyl compounds"/>
    <property type="evidence" value="ECO:0007669"/>
    <property type="project" value="TreeGrafter"/>
</dbReference>
<gene>
    <name evidence="3" type="ORF">DW701_01245</name>
</gene>
<keyword evidence="3" id="KW-0378">Hydrolase</keyword>
<feature type="signal peptide" evidence="1">
    <location>
        <begin position="1"/>
        <end position="19"/>
    </location>
</feature>
<dbReference type="SUPFAM" id="SSF48208">
    <property type="entry name" value="Six-hairpin glycosidases"/>
    <property type="match status" value="1"/>
</dbReference>
<dbReference type="Proteomes" id="UP000283538">
    <property type="component" value="Unassembled WGS sequence"/>
</dbReference>
<sequence length="672" mass="74262">MWMRNIVLAILLFTCVSLAAQDNGWKLTATDADAAYVGAPVANGGIGILPWKEPFSVRHVILNHVFENGGKHGVSRVLRGINPFLLSLKVDDVAVEGKNIAGWQQEIDMKAAAHITSFDALNKVKVKYSIRALRNMPYAGMIQVEIKALENCAVQVLQRTKVPKEYGVPDTVYTKMKGGQAGQYVVSVSAPSRYGTHKVTGSAGFVYEKKAFDFRLLKEAGAISISRTLQKGETVKFALLGTVCSTRDFADPFGESIRQVVYANYEGTDRLLEAHQAAWDELWEGDVIIEGDEEAQRNVRFALYNLYSFGRAGSRLSIPPMGLSAQGYNGHIFWDTELWMYPPMLLLNQGIARSMMDYRTDRMEGAACRAYAHGYKGVMFPWESDDTGTESTPVWALTGPFEHHITADVAIAAWHYYCVTKDREWLVETGYPLLKEVAAFWEIRVRKMPDGGYAIANVVGANEYASGVTDNAFTNGAAVCALKYAVSAAEACGEEAPAVWNDIAENLRFHSFGNGVTKEHEKYKGAMIKQADVNLLGYPLEVVTDPETLKKDLEYYAGKIDPKHGPAMSYSAFCVQYARLGDADKAYEMFRRSYVPNLRPPFGVLAETPTSQNPYFATGAGGLLQAVINGFAGLRITENGVVQLPSVLPKHWTKVVIKGVGPEKKDYVRERK</sequence>
<dbReference type="PANTHER" id="PTHR11051">
    <property type="entry name" value="GLYCOSYL HYDROLASE-RELATED"/>
    <property type="match status" value="1"/>
</dbReference>
<evidence type="ECO:0000313" key="3">
    <source>
        <dbReference type="EMBL" id="RHF12873.1"/>
    </source>
</evidence>
<dbReference type="InterPro" id="IPR008928">
    <property type="entry name" value="6-hairpin_glycosidase_sf"/>
</dbReference>
<organism evidence="3 4">
    <name type="scientific">Bacteroides eggerthii</name>
    <dbReference type="NCBI Taxonomy" id="28111"/>
    <lineage>
        <taxon>Bacteria</taxon>
        <taxon>Pseudomonadati</taxon>
        <taxon>Bacteroidota</taxon>
        <taxon>Bacteroidia</taxon>
        <taxon>Bacteroidales</taxon>
        <taxon>Bacteroidaceae</taxon>
        <taxon>Bacteroides</taxon>
    </lineage>
</organism>
<accession>A0A414MKQ6</accession>
<dbReference type="InterPro" id="IPR037018">
    <property type="entry name" value="GH65_N"/>
</dbReference>
<reference evidence="3 4" key="1">
    <citation type="submission" date="2018-08" db="EMBL/GenBank/DDBJ databases">
        <title>A genome reference for cultivated species of the human gut microbiota.</title>
        <authorList>
            <person name="Zou Y."/>
            <person name="Xue W."/>
            <person name="Luo G."/>
        </authorList>
    </citation>
    <scope>NUCLEOTIDE SEQUENCE [LARGE SCALE GENOMIC DNA]</scope>
    <source>
        <strain evidence="3 4">AM26-26AC</strain>
    </source>
</reference>
<evidence type="ECO:0000313" key="4">
    <source>
        <dbReference type="Proteomes" id="UP000283538"/>
    </source>
</evidence>
<dbReference type="EMBL" id="QSLA01000001">
    <property type="protein sequence ID" value="RHF12873.1"/>
    <property type="molecule type" value="Genomic_DNA"/>
</dbReference>
<keyword evidence="1" id="KW-0732">Signal</keyword>
<evidence type="ECO:0000256" key="1">
    <source>
        <dbReference type="SAM" id="SignalP"/>
    </source>
</evidence>
<name>A0A414MKQ6_9BACE</name>
<dbReference type="Pfam" id="PF03632">
    <property type="entry name" value="Glyco_hydro_65m"/>
    <property type="match status" value="1"/>
</dbReference>
<feature type="chain" id="PRO_5019517267" evidence="1">
    <location>
        <begin position="20"/>
        <end position="672"/>
    </location>
</feature>
<dbReference type="PANTHER" id="PTHR11051:SF8">
    <property type="entry name" value="PROTEIN-GLUCOSYLGALACTOSYLHYDROXYLYSINE GLUCOSIDASE"/>
    <property type="match status" value="1"/>
</dbReference>
<comment type="caution">
    <text evidence="3">The sequence shown here is derived from an EMBL/GenBank/DDBJ whole genome shotgun (WGS) entry which is preliminary data.</text>
</comment>
<dbReference type="Gene3D" id="2.70.98.40">
    <property type="entry name" value="Glycoside hydrolase, family 65, N-terminal domain"/>
    <property type="match status" value="1"/>
</dbReference>